<organism evidence="2 3">
    <name type="scientific">Oceanibacterium hippocampi</name>
    <dbReference type="NCBI Taxonomy" id="745714"/>
    <lineage>
        <taxon>Bacteria</taxon>
        <taxon>Pseudomonadati</taxon>
        <taxon>Pseudomonadota</taxon>
        <taxon>Alphaproteobacteria</taxon>
        <taxon>Sneathiellales</taxon>
        <taxon>Sneathiellaceae</taxon>
        <taxon>Oceanibacterium</taxon>
    </lineage>
</organism>
<dbReference type="AlphaFoldDB" id="A0A1Y5TCV2"/>
<gene>
    <name evidence="2" type="ORF">OCH7691_02596</name>
</gene>
<keyword evidence="3" id="KW-1185">Reference proteome</keyword>
<name>A0A1Y5TCV2_9PROT</name>
<evidence type="ECO:0000256" key="1">
    <source>
        <dbReference type="SAM" id="SignalP"/>
    </source>
</evidence>
<dbReference type="Proteomes" id="UP000193200">
    <property type="component" value="Unassembled WGS sequence"/>
</dbReference>
<evidence type="ECO:0000313" key="3">
    <source>
        <dbReference type="Proteomes" id="UP000193200"/>
    </source>
</evidence>
<feature type="chain" id="PRO_5013096880" evidence="1">
    <location>
        <begin position="22"/>
        <end position="108"/>
    </location>
</feature>
<dbReference type="EMBL" id="FWFR01000002">
    <property type="protein sequence ID" value="SLN58930.1"/>
    <property type="molecule type" value="Genomic_DNA"/>
</dbReference>
<protein>
    <submittedName>
        <fullName evidence="2">Uncharacterized protein</fullName>
    </submittedName>
</protein>
<dbReference type="RefSeq" id="WP_139839688.1">
    <property type="nucleotide sequence ID" value="NZ_FWFR01000002.1"/>
</dbReference>
<evidence type="ECO:0000313" key="2">
    <source>
        <dbReference type="EMBL" id="SLN58930.1"/>
    </source>
</evidence>
<keyword evidence="1" id="KW-0732">Signal</keyword>
<proteinExistence type="predicted"/>
<dbReference type="InParanoid" id="A0A1Y5TCV2"/>
<sequence length="108" mass="11748">MNIGTASAAALLMLITGPAWAEGVVVHRGGQSPEVVNAEKIQGVMVQRGTPVVHRARVEAPASSGLQAVAGKRVWLVDRKRGLLQVCEQLRTDRLGERELRCDWRTLP</sequence>
<reference evidence="2 3" key="1">
    <citation type="submission" date="2017-03" db="EMBL/GenBank/DDBJ databases">
        <authorList>
            <person name="Afonso C.L."/>
            <person name="Miller P.J."/>
            <person name="Scott M.A."/>
            <person name="Spackman E."/>
            <person name="Goraichik I."/>
            <person name="Dimitrov K.M."/>
            <person name="Suarez D.L."/>
            <person name="Swayne D.E."/>
        </authorList>
    </citation>
    <scope>NUCLEOTIDE SEQUENCE [LARGE SCALE GENOMIC DNA]</scope>
    <source>
        <strain evidence="2 3">CECT 7691</strain>
    </source>
</reference>
<feature type="signal peptide" evidence="1">
    <location>
        <begin position="1"/>
        <end position="21"/>
    </location>
</feature>
<accession>A0A1Y5TCV2</accession>